<sequence>MKTYFIGKLEKNKISGVPQHVIDTLGLGDKAQLYFDYYKYREETAEADIHEIIISPFDIATRQRLYYLNVKLGNIPKAMAKAVRVLSRNNFDIKSGRATDSLAGTTGEMEVIVDTTSFWQWYAKLSELEKSNLPYCKNLKEGELPVSYFDQLYKVAYNENKDDFRKYVKPQPSLDINTERSGDKVEKDQEFFPEFYEEKDQEEFIGLFSTAKRLLTSEEHFKRFANWRVSGGEATLQKRDAGDFDIQLEVMGGANIYSKIKEWFGITETEENEVTFYCPITADSEKVQLSISFLDPKETLYKLYFILKDEPGVLDGIVHHFGEKNINFRLVKSSVSTI</sequence>
<evidence type="ECO:0000313" key="2">
    <source>
        <dbReference type="Proteomes" id="UP000291831"/>
    </source>
</evidence>
<gene>
    <name evidence="1" type="ORF">AEth_01441</name>
</gene>
<accession>A0A8B3S2G1</accession>
<organism evidence="1 2">
    <name type="scientific">Candidatus Argoarchaeum ethanivorans</name>
    <dbReference type="NCBI Taxonomy" id="2608793"/>
    <lineage>
        <taxon>Archaea</taxon>
        <taxon>Methanobacteriati</taxon>
        <taxon>Methanobacteriota</taxon>
        <taxon>Stenosarchaea group</taxon>
        <taxon>Methanomicrobia</taxon>
        <taxon>Methanosarcinales</taxon>
        <taxon>Methanosarcinales incertae sedis</taxon>
        <taxon>GOM Arc I cluster</taxon>
        <taxon>Candidatus Argoarchaeum</taxon>
    </lineage>
</organism>
<dbReference type="EMBL" id="RPGO01000031">
    <property type="protein sequence ID" value="RZB29184.1"/>
    <property type="molecule type" value="Genomic_DNA"/>
</dbReference>
<comment type="caution">
    <text evidence="1">The sequence shown here is derived from an EMBL/GenBank/DDBJ whole genome shotgun (WGS) entry which is preliminary data.</text>
</comment>
<protein>
    <recommendedName>
        <fullName evidence="3">ACT domain-containing protein</fullName>
    </recommendedName>
</protein>
<dbReference type="Proteomes" id="UP000291831">
    <property type="component" value="Unassembled WGS sequence"/>
</dbReference>
<reference evidence="2" key="1">
    <citation type="submission" date="2019-01" db="EMBL/GenBank/DDBJ databases">
        <title>Anaerobic oxidation of ethane by archaea from a marine hydrocarbon seep.</title>
        <authorList>
            <person name="Musat F."/>
        </authorList>
    </citation>
    <scope>NUCLEOTIDE SEQUENCE [LARGE SCALE GENOMIC DNA]</scope>
</reference>
<evidence type="ECO:0000313" key="1">
    <source>
        <dbReference type="EMBL" id="RZB29184.1"/>
    </source>
</evidence>
<evidence type="ECO:0008006" key="3">
    <source>
        <dbReference type="Google" id="ProtNLM"/>
    </source>
</evidence>
<proteinExistence type="predicted"/>
<dbReference type="AlphaFoldDB" id="A0A8B3S2G1"/>
<name>A0A8B3S2G1_9EURY</name>